<accession>A0AAN6D4Z2</accession>
<gene>
    <name evidence="1" type="ORF">KL933_002782</name>
</gene>
<dbReference type="Proteomes" id="UP000738402">
    <property type="component" value="Unassembled WGS sequence"/>
</dbReference>
<organism evidence="1 2">
    <name type="scientific">Ogataea haglerorum</name>
    <dbReference type="NCBI Taxonomy" id="1937702"/>
    <lineage>
        <taxon>Eukaryota</taxon>
        <taxon>Fungi</taxon>
        <taxon>Dikarya</taxon>
        <taxon>Ascomycota</taxon>
        <taxon>Saccharomycotina</taxon>
        <taxon>Pichiomycetes</taxon>
        <taxon>Pichiales</taxon>
        <taxon>Pichiaceae</taxon>
        <taxon>Ogataea</taxon>
    </lineage>
</organism>
<comment type="caution">
    <text evidence="1">The sequence shown here is derived from an EMBL/GenBank/DDBJ whole genome shotgun (WGS) entry which is preliminary data.</text>
</comment>
<dbReference type="AlphaFoldDB" id="A0AAN6D4Z2"/>
<protein>
    <submittedName>
        <fullName evidence="1">Uncharacterized protein</fullName>
    </submittedName>
</protein>
<evidence type="ECO:0000313" key="2">
    <source>
        <dbReference type="Proteomes" id="UP000738402"/>
    </source>
</evidence>
<reference evidence="1" key="1">
    <citation type="journal article" date="2021" name="G3 (Bethesda)">
        <title>Genomic diversity, chromosomal rearrangements, and interspecies hybridization in the ogataea polymorpha species complex.</title>
        <authorList>
            <person name="Hanson S.J."/>
            <person name="Cinneide E.O."/>
            <person name="Salzberg L.I."/>
            <person name="Wolfe K.H."/>
            <person name="McGowan J."/>
            <person name="Fitzpatrick D.A."/>
            <person name="Matlin K."/>
        </authorList>
    </citation>
    <scope>NUCLEOTIDE SEQUENCE</scope>
    <source>
        <strain evidence="1">83-405-1</strain>
    </source>
</reference>
<sequence>MPSQSLPSHFASSAIVMGSSRGGAKSTGKMSFLQSPPSLAKLQTASSQKLAQVSDFPLDYNIFLFKEIKHARERDVQEMIDFRLDLFDSIPQDYSSLIFRGLEKRPDGSYELVPTTTSKLHDRLLELLILERHRRDISQLNKITGRTIEAVELADPNLYEIKSPIYQQLLATKDEYQTSFKRFAMLQNVEYDFENRLDGTDVSSDDDLVQQFCTQDVIDVDPENLDELRLAQILIPLASKAIFE</sequence>
<name>A0AAN6D4Z2_9ASCO</name>
<proteinExistence type="predicted"/>
<dbReference type="EMBL" id="JAHLUH010000007">
    <property type="protein sequence ID" value="KAG7727073.1"/>
    <property type="molecule type" value="Genomic_DNA"/>
</dbReference>
<evidence type="ECO:0000313" key="1">
    <source>
        <dbReference type="EMBL" id="KAG7727073.1"/>
    </source>
</evidence>